<dbReference type="AlphaFoldDB" id="A0AAJ1ILP2"/>
<gene>
    <name evidence="2" type="ORF">PQJ61_16580</name>
</gene>
<dbReference type="Gene3D" id="1.20.120.330">
    <property type="entry name" value="Nucleotidyltransferases domain 2"/>
    <property type="match status" value="1"/>
</dbReference>
<dbReference type="EMBL" id="JAQQAL010000045">
    <property type="protein sequence ID" value="MDC7228381.1"/>
    <property type="molecule type" value="Genomic_DNA"/>
</dbReference>
<evidence type="ECO:0000313" key="2">
    <source>
        <dbReference type="EMBL" id="MDC7228381.1"/>
    </source>
</evidence>
<keyword evidence="1" id="KW-0472">Membrane</keyword>
<evidence type="ECO:0000313" key="3">
    <source>
        <dbReference type="Proteomes" id="UP001221217"/>
    </source>
</evidence>
<protein>
    <submittedName>
        <fullName evidence="2">Uncharacterized protein</fullName>
    </submittedName>
</protein>
<dbReference type="SUPFAM" id="SSF158668">
    <property type="entry name" value="MtlR-like"/>
    <property type="match status" value="1"/>
</dbReference>
<keyword evidence="1" id="KW-0812">Transmembrane</keyword>
<evidence type="ECO:0000256" key="1">
    <source>
        <dbReference type="SAM" id="Phobius"/>
    </source>
</evidence>
<reference evidence="2 3" key="1">
    <citation type="submission" date="2022-12" db="EMBL/GenBank/DDBJ databases">
        <title>Metagenome assembled genome from gulf of manar.</title>
        <authorList>
            <person name="Kohli P."/>
            <person name="Pk S."/>
            <person name="Venkata Ramana C."/>
            <person name="Sasikala C."/>
        </authorList>
    </citation>
    <scope>NUCLEOTIDE SEQUENCE [LARGE SCALE GENOMIC DNA]</scope>
    <source>
        <strain evidence="2">JB008</strain>
    </source>
</reference>
<dbReference type="InterPro" id="IPR038026">
    <property type="entry name" value="MtlR-like_sf"/>
</dbReference>
<keyword evidence="1" id="KW-1133">Transmembrane helix</keyword>
<organism evidence="2 3">
    <name type="scientific">Candidatus Thalassospirochaeta sargassi</name>
    <dbReference type="NCBI Taxonomy" id="3119039"/>
    <lineage>
        <taxon>Bacteria</taxon>
        <taxon>Pseudomonadati</taxon>
        <taxon>Spirochaetota</taxon>
        <taxon>Spirochaetia</taxon>
        <taxon>Spirochaetales</taxon>
        <taxon>Spirochaetaceae</taxon>
        <taxon>Candidatus Thalassospirochaeta</taxon>
    </lineage>
</organism>
<comment type="caution">
    <text evidence="2">The sequence shown here is derived from an EMBL/GenBank/DDBJ whole genome shotgun (WGS) entry which is preliminary data.</text>
</comment>
<accession>A0AAJ1ILP2</accession>
<dbReference type="Proteomes" id="UP001221217">
    <property type="component" value="Unassembled WGS sequence"/>
</dbReference>
<name>A0AAJ1ILP2_9SPIO</name>
<proteinExistence type="predicted"/>
<sequence length="216" mass="25884">MGLKVENFKKYIEEQLNELREKSFEYNHFLATIAKEDDWTFIIKAHAFIETIISELLINYVNKKGFNNHFTKMGFYKKVDLLSDLDLCTKEQKKFLHYLGKIRNKIVHNIDGLNFKFKRYINELSKEELSEFKNVMKIFEEDYDEQMLIDDTKYVIWLILISISVVFFNTGKMVKDWENIKDNMIEDQEEIIKEYLPEHIASIDTIKKALSEIEIK</sequence>
<feature type="transmembrane region" description="Helical" evidence="1">
    <location>
        <begin position="154"/>
        <end position="171"/>
    </location>
</feature>